<dbReference type="CDD" id="cd17932">
    <property type="entry name" value="DEXQc_UvrD"/>
    <property type="match status" value="1"/>
</dbReference>
<protein>
    <recommendedName>
        <fullName evidence="9">DNA 3'-5' helicase</fullName>
        <ecNumber evidence="9">5.6.2.4</ecNumber>
    </recommendedName>
</protein>
<evidence type="ECO:0000256" key="8">
    <source>
        <dbReference type="ARBA" id="ARBA00034617"/>
    </source>
</evidence>
<feature type="binding site" evidence="11">
    <location>
        <begin position="43"/>
        <end position="50"/>
    </location>
    <ligand>
        <name>ATP</name>
        <dbReference type="ChEBI" id="CHEBI:30616"/>
    </ligand>
</feature>
<dbReference type="GO" id="GO:0005829">
    <property type="term" value="C:cytosol"/>
    <property type="evidence" value="ECO:0007669"/>
    <property type="project" value="TreeGrafter"/>
</dbReference>
<dbReference type="InterPro" id="IPR027417">
    <property type="entry name" value="P-loop_NTPase"/>
</dbReference>
<evidence type="ECO:0000256" key="7">
    <source>
        <dbReference type="ARBA" id="ARBA00023235"/>
    </source>
</evidence>
<dbReference type="Pfam" id="PF00580">
    <property type="entry name" value="UvrD-helicase"/>
    <property type="match status" value="2"/>
</dbReference>
<name>A0A329U8I9_9FIRM</name>
<dbReference type="InterPro" id="IPR013986">
    <property type="entry name" value="DExx_box_DNA_helicase_dom_sf"/>
</dbReference>
<evidence type="ECO:0000313" key="15">
    <source>
        <dbReference type="EMBL" id="RAW57464.1"/>
    </source>
</evidence>
<dbReference type="CDD" id="cd18807">
    <property type="entry name" value="SF1_C_UvrD"/>
    <property type="match status" value="1"/>
</dbReference>
<evidence type="ECO:0000256" key="11">
    <source>
        <dbReference type="PROSITE-ProRule" id="PRU00560"/>
    </source>
</evidence>
<dbReference type="Gene3D" id="3.40.50.300">
    <property type="entry name" value="P-loop containing nucleotide triphosphate hydrolases"/>
    <property type="match status" value="2"/>
</dbReference>
<dbReference type="GO" id="GO:0033202">
    <property type="term" value="C:DNA helicase complex"/>
    <property type="evidence" value="ECO:0007669"/>
    <property type="project" value="TreeGrafter"/>
</dbReference>
<dbReference type="Gene3D" id="1.10.10.160">
    <property type="match status" value="1"/>
</dbReference>
<dbReference type="OrthoDB" id="9810135at2"/>
<feature type="region of interest" description="Disordered" evidence="12">
    <location>
        <begin position="801"/>
        <end position="821"/>
    </location>
</feature>
<dbReference type="RefSeq" id="WP_112149095.1">
    <property type="nucleotide sequence ID" value="NZ_PRLE01000007.1"/>
</dbReference>
<reference evidence="15 16" key="1">
    <citation type="submission" date="2018-02" db="EMBL/GenBank/DDBJ databases">
        <title>Complete genome sequencing of Faecalibacterium prausnitzii strains isolated from the human gut.</title>
        <authorList>
            <person name="Fitzgerald B.C."/>
            <person name="Shkoporov A.N."/>
            <person name="Ross P.R."/>
            <person name="Hill C."/>
        </authorList>
    </citation>
    <scope>NUCLEOTIDE SEQUENCE [LARGE SCALE GENOMIC DNA]</scope>
    <source>
        <strain evidence="15 16">APC923/61-1</strain>
    </source>
</reference>
<evidence type="ECO:0000259" key="14">
    <source>
        <dbReference type="PROSITE" id="PS51217"/>
    </source>
</evidence>
<dbReference type="GO" id="GO:0005524">
    <property type="term" value="F:ATP binding"/>
    <property type="evidence" value="ECO:0007669"/>
    <property type="project" value="UniProtKB-UniRule"/>
</dbReference>
<evidence type="ECO:0000256" key="1">
    <source>
        <dbReference type="ARBA" id="ARBA00009922"/>
    </source>
</evidence>
<dbReference type="EC" id="5.6.2.4" evidence="9"/>
<dbReference type="AlphaFoldDB" id="A0A329U8I9"/>
<accession>A0A329U8I9</accession>
<dbReference type="GO" id="GO:0043138">
    <property type="term" value="F:3'-5' DNA helicase activity"/>
    <property type="evidence" value="ECO:0007669"/>
    <property type="project" value="UniProtKB-EC"/>
</dbReference>
<dbReference type="GO" id="GO:0003677">
    <property type="term" value="F:DNA binding"/>
    <property type="evidence" value="ECO:0007669"/>
    <property type="project" value="UniProtKB-KW"/>
</dbReference>
<comment type="caution">
    <text evidence="15">The sequence shown here is derived from an EMBL/GenBank/DDBJ whole genome shotgun (WGS) entry which is preliminary data.</text>
</comment>
<dbReference type="GO" id="GO:0000725">
    <property type="term" value="P:recombinational repair"/>
    <property type="evidence" value="ECO:0007669"/>
    <property type="project" value="TreeGrafter"/>
</dbReference>
<sequence length="891" mass="99014">MATNLQQEFCKLRDTYIEKQFGRLNEMQRAAVFTTSGPLLILAGAGSGKTTVLVNRIANLIRFGSAHGSSWTPREVTEDDVKALRTALMTGTDAPGWLDGMLRKDAVHSWNVMAITFTNKAAGELKERLRNMLGGEEGDEVFASTFHSACVRILRRWAEEIGYPRSFTIYDTDDSQRVMKTVYKELSVDDKFFPVKSAINQMSRWKDQLVSPAEALQTPAKDTKGTLAARVYAAYEKKLKEAGAFDFDDLIYQTVQLLAEHKEVRDFYQNKYRYLLVDEYQDTSVAQFRLVSLLTGPEKNICVVGDDDQSIYRFRGATIENILNFERVYPGTKTIRLEQNYRSTSNILNAANCVIQHNTERKGKTLWTQNGEGDKVQVYTAENEQDEASHIADIIGQHLRAGGHLADHAVLYRMNAQSAPLESYFTRAGIPHKIVGGQRFNDRKEVKDIHSYMSIVANPRDDVRLRRIINEPARKIGATTIDVIADLAGQEGVSMLEIIRHADQYAKLSRAIAPLYKFYQIYERLQDSLENKTLDEFASDVIEITGYKAMLEADAAKGHEDAADRLQNLGQLVNNVKNYCDQQGEEASLEGYLEDIALISDIDNYNESADQVVLMTIHSAKGLEFPYVFLIGMEEGVFPSEMSKYSEADLEEERRLAYVGITRAKKELYISNSVTRMLYGRTQRNEPSRFLREIEPEYLEETRSPVLEQRSRLGGWGSSYSDTVPGGASGYSGASGWGRGSSSYGSYGGSTGYGNRSGYLNREYNAGESRGFGSGYAGRGSSSSGYGSSYGSHSGSVGGPGGFGSGYSRPAVPKTPAKQINFTGTPTAKINANTKKHYEPGDVVEHKVFGRGTVVAVKPAAGDQIVEIRFEKVGIKKTMANFAPLTKITEE</sequence>
<evidence type="ECO:0000256" key="9">
    <source>
        <dbReference type="ARBA" id="ARBA00034808"/>
    </source>
</evidence>
<keyword evidence="6" id="KW-0238">DNA-binding</keyword>
<evidence type="ECO:0000256" key="3">
    <source>
        <dbReference type="ARBA" id="ARBA00022801"/>
    </source>
</evidence>
<dbReference type="PANTHER" id="PTHR11070">
    <property type="entry name" value="UVRD / RECB / PCRA DNA HELICASE FAMILY MEMBER"/>
    <property type="match status" value="1"/>
</dbReference>
<comment type="similarity">
    <text evidence="1">Belongs to the helicase family. UvrD subfamily.</text>
</comment>
<dbReference type="Gene3D" id="1.10.486.10">
    <property type="entry name" value="PCRA, domain 4"/>
    <property type="match status" value="1"/>
</dbReference>
<dbReference type="GO" id="GO:0016887">
    <property type="term" value="F:ATP hydrolysis activity"/>
    <property type="evidence" value="ECO:0007669"/>
    <property type="project" value="RHEA"/>
</dbReference>
<evidence type="ECO:0000256" key="5">
    <source>
        <dbReference type="ARBA" id="ARBA00022840"/>
    </source>
</evidence>
<evidence type="ECO:0000256" key="4">
    <source>
        <dbReference type="ARBA" id="ARBA00022806"/>
    </source>
</evidence>
<dbReference type="Proteomes" id="UP000250583">
    <property type="component" value="Unassembled WGS sequence"/>
</dbReference>
<evidence type="ECO:0000256" key="6">
    <source>
        <dbReference type="ARBA" id="ARBA00023125"/>
    </source>
</evidence>
<dbReference type="SUPFAM" id="SSF52540">
    <property type="entry name" value="P-loop containing nucleoside triphosphate hydrolases"/>
    <property type="match status" value="1"/>
</dbReference>
<proteinExistence type="inferred from homology"/>
<keyword evidence="2 11" id="KW-0547">Nucleotide-binding</keyword>
<keyword evidence="3 11" id="KW-0378">Hydrolase</keyword>
<feature type="domain" description="UvrD-like helicase C-terminal" evidence="14">
    <location>
        <begin position="345"/>
        <end position="622"/>
    </location>
</feature>
<evidence type="ECO:0000256" key="2">
    <source>
        <dbReference type="ARBA" id="ARBA00022741"/>
    </source>
</evidence>
<keyword evidence="7" id="KW-0413">Isomerase</keyword>
<keyword evidence="5 11" id="KW-0067">ATP-binding</keyword>
<dbReference type="InterPro" id="IPR014017">
    <property type="entry name" value="DNA_helicase_UvrD-like_C"/>
</dbReference>
<comment type="catalytic activity">
    <reaction evidence="8">
        <text>Couples ATP hydrolysis with the unwinding of duplex DNA by translocating in the 3'-5' direction.</text>
        <dbReference type="EC" id="5.6.2.4"/>
    </reaction>
</comment>
<dbReference type="Pfam" id="PF21196">
    <property type="entry name" value="PcrA_UvrD_tudor"/>
    <property type="match status" value="1"/>
</dbReference>
<gene>
    <name evidence="15" type="ORF">C4N22_11700</name>
</gene>
<dbReference type="InterPro" id="IPR000212">
    <property type="entry name" value="DNA_helicase_UvrD/REP"/>
</dbReference>
<evidence type="ECO:0000256" key="12">
    <source>
        <dbReference type="SAM" id="MobiDB-lite"/>
    </source>
</evidence>
<comment type="catalytic activity">
    <reaction evidence="10">
        <text>ATP + H2O = ADP + phosphate + H(+)</text>
        <dbReference type="Rhea" id="RHEA:13065"/>
        <dbReference type="ChEBI" id="CHEBI:15377"/>
        <dbReference type="ChEBI" id="CHEBI:15378"/>
        <dbReference type="ChEBI" id="CHEBI:30616"/>
        <dbReference type="ChEBI" id="CHEBI:43474"/>
        <dbReference type="ChEBI" id="CHEBI:456216"/>
        <dbReference type="EC" id="5.6.2.4"/>
    </reaction>
</comment>
<dbReference type="PANTHER" id="PTHR11070:SF2">
    <property type="entry name" value="ATP-DEPENDENT DNA HELICASE SRS2"/>
    <property type="match status" value="1"/>
</dbReference>
<feature type="domain" description="UvrD-like helicase ATP-binding" evidence="13">
    <location>
        <begin position="22"/>
        <end position="344"/>
    </location>
</feature>
<dbReference type="EMBL" id="PRLE01000007">
    <property type="protein sequence ID" value="RAW57464.1"/>
    <property type="molecule type" value="Genomic_DNA"/>
</dbReference>
<evidence type="ECO:0000256" key="10">
    <source>
        <dbReference type="ARBA" id="ARBA00048988"/>
    </source>
</evidence>
<evidence type="ECO:0000259" key="13">
    <source>
        <dbReference type="PROSITE" id="PS51198"/>
    </source>
</evidence>
<evidence type="ECO:0000313" key="16">
    <source>
        <dbReference type="Proteomes" id="UP000250583"/>
    </source>
</evidence>
<keyword evidence="4 11" id="KW-0347">Helicase</keyword>
<organism evidence="15 16">
    <name type="scientific">Faecalibacterium prausnitzii</name>
    <dbReference type="NCBI Taxonomy" id="853"/>
    <lineage>
        <taxon>Bacteria</taxon>
        <taxon>Bacillati</taxon>
        <taxon>Bacillota</taxon>
        <taxon>Clostridia</taxon>
        <taxon>Eubacteriales</taxon>
        <taxon>Oscillospiraceae</taxon>
        <taxon>Faecalibacterium</taxon>
    </lineage>
</organism>
<dbReference type="PROSITE" id="PS51198">
    <property type="entry name" value="UVRD_HELICASE_ATP_BIND"/>
    <property type="match status" value="1"/>
</dbReference>
<dbReference type="PROSITE" id="PS51217">
    <property type="entry name" value="UVRD_HELICASE_CTER"/>
    <property type="match status" value="1"/>
</dbReference>
<dbReference type="InterPro" id="IPR014016">
    <property type="entry name" value="UvrD-like_ATP-bd"/>
</dbReference>
<dbReference type="Pfam" id="PF13361">
    <property type="entry name" value="UvrD_C"/>
    <property type="match status" value="1"/>
</dbReference>